<dbReference type="InterPro" id="IPR013785">
    <property type="entry name" value="Aldolase_TIM"/>
</dbReference>
<dbReference type="PANTHER" id="PTHR32332:SF20">
    <property type="entry name" value="2-NITROPROPANE DIOXYGENASE-LIKE PROTEIN"/>
    <property type="match status" value="1"/>
</dbReference>
<evidence type="ECO:0000313" key="2">
    <source>
        <dbReference type="EMBL" id="TWP50802.1"/>
    </source>
</evidence>
<dbReference type="InterPro" id="IPR014179">
    <property type="entry name" value="PfaD-like_TIM-barrel"/>
</dbReference>
<dbReference type="EMBL" id="VOBR01000011">
    <property type="protein sequence ID" value="TWP50802.1"/>
    <property type="molecule type" value="Genomic_DNA"/>
</dbReference>
<dbReference type="Gene3D" id="3.20.20.70">
    <property type="entry name" value="Aldolase class I"/>
    <property type="match status" value="1"/>
</dbReference>
<keyword evidence="3" id="KW-1185">Reference proteome</keyword>
<accession>A0A563ET71</accession>
<name>A0A563ET71_9PSEU</name>
<organism evidence="2 3">
    <name type="scientific">Lentzea tibetensis</name>
    <dbReference type="NCBI Taxonomy" id="2591470"/>
    <lineage>
        <taxon>Bacteria</taxon>
        <taxon>Bacillati</taxon>
        <taxon>Actinomycetota</taxon>
        <taxon>Actinomycetes</taxon>
        <taxon>Pseudonocardiales</taxon>
        <taxon>Pseudonocardiaceae</taxon>
        <taxon>Lentzea</taxon>
    </lineage>
</organism>
<evidence type="ECO:0000313" key="3">
    <source>
        <dbReference type="Proteomes" id="UP000316639"/>
    </source>
</evidence>
<dbReference type="Pfam" id="PF21607">
    <property type="entry name" value="FabD_helical_ins"/>
    <property type="match status" value="1"/>
</dbReference>
<protein>
    <submittedName>
        <fullName evidence="2">PfaD family polyunsaturated fatty acid/polyketide biosynthesis protein</fullName>
    </submittedName>
</protein>
<evidence type="ECO:0000259" key="1">
    <source>
        <dbReference type="Pfam" id="PF21607"/>
    </source>
</evidence>
<reference evidence="2 3" key="1">
    <citation type="submission" date="2019-07" db="EMBL/GenBank/DDBJ databases">
        <title>Lentzea xizangensis sp. nov., isolated from Qinghai-Tibetan Plateau Soils.</title>
        <authorList>
            <person name="Huang J."/>
        </authorList>
    </citation>
    <scope>NUCLEOTIDE SEQUENCE [LARGE SCALE GENOMIC DNA]</scope>
    <source>
        <strain evidence="2 3">FXJ1.1311</strain>
    </source>
</reference>
<comment type="caution">
    <text evidence="2">The sequence shown here is derived from an EMBL/GenBank/DDBJ whole genome shotgun (WGS) entry which is preliminary data.</text>
</comment>
<dbReference type="Pfam" id="PF03060">
    <property type="entry name" value="NMO"/>
    <property type="match status" value="1"/>
</dbReference>
<dbReference type="InterPro" id="IPR049489">
    <property type="entry name" value="FabD-like_helical_ins"/>
</dbReference>
<feature type="domain" description="[Acyl-carrier-protein] S-malonyltransferase-like inserted helical" evidence="1">
    <location>
        <begin position="388"/>
        <end position="467"/>
    </location>
</feature>
<dbReference type="NCBIfam" id="TIGR02814">
    <property type="entry name" value="pfaD_fam"/>
    <property type="match status" value="1"/>
</dbReference>
<dbReference type="Proteomes" id="UP000316639">
    <property type="component" value="Unassembled WGS sequence"/>
</dbReference>
<proteinExistence type="predicted"/>
<sequence>MDFRRSHAPVATWVPGARQPAFDPQGIAEIAAEIREPVHVLAGHGHSNGVGIALGGDALASDSGYRLLGTLPPLYPEWLGDRSFCEAHGVRFPYIAGEMANGIATTTMVIEMARAEMLGFFGAGGLAPARVEEAVEELVRELGSLPNWGVNLIHSPNEPSVEERVAELLITRGVPIVSASAFMALTPAVVRCAVAGLRLVDGVVTRRTRVFAKVSRPEVAAQFMSPAPDEILRVLLDRGQITAEEAALAARVPVAEDITVESDSGGHTDNRPLVSLLPAILGLRDSVVASHGCPIRVGAAGGLGTPASVAGAFALGAAYVVTGSVNQACVEAGISPEAREMLASADIADVIMAPAADMFEQGVKLQVLRRGTMFAARAGQLYEAYRTYPSLESLPDPVRQRLERDVLRAPISEIWEGTAAFWRQRDPAELDRAMADPKHRMALLFRWYLGKASRWAIDGDASRRVDFQIWCGPAMGAFNRWTADSFLASPSARTVVQVALNLLEGAAVITRAHQLRTYGVPVPAQSFAFAPRNLI</sequence>
<dbReference type="PANTHER" id="PTHR32332">
    <property type="entry name" value="2-NITROPROPANE DIOXYGENASE"/>
    <property type="match status" value="1"/>
</dbReference>
<dbReference type="SUPFAM" id="SSF51412">
    <property type="entry name" value="Inosine monophosphate dehydrogenase (IMPDH)"/>
    <property type="match status" value="1"/>
</dbReference>
<dbReference type="CDD" id="cd04742">
    <property type="entry name" value="NPD_FabD"/>
    <property type="match status" value="1"/>
</dbReference>
<gene>
    <name evidence="2" type="ORF">FKR81_18545</name>
</gene>
<dbReference type="AlphaFoldDB" id="A0A563ET71"/>
<dbReference type="OrthoDB" id="3543921at2"/>